<feature type="compositionally biased region" description="Low complexity" evidence="5">
    <location>
        <begin position="50"/>
        <end position="59"/>
    </location>
</feature>
<name>A0A7S3L4X9_9STRA</name>
<dbReference type="InterPro" id="IPR004095">
    <property type="entry name" value="TGS"/>
</dbReference>
<dbReference type="InterPro" id="IPR043519">
    <property type="entry name" value="NT_sf"/>
</dbReference>
<dbReference type="Gene3D" id="3.30.460.10">
    <property type="entry name" value="Beta Polymerase, domain 2"/>
    <property type="match status" value="1"/>
</dbReference>
<dbReference type="NCBIfam" id="TIGR00691">
    <property type="entry name" value="spoT_relA"/>
    <property type="match status" value="1"/>
</dbReference>
<protein>
    <recommendedName>
        <fullName evidence="2">Putative GTP diphosphokinase RSH1, chloroplastic</fullName>
    </recommendedName>
    <alternativeName>
        <fullName evidence="3">RelA/SpoT homolog 1</fullName>
    </alternativeName>
    <alternativeName>
        <fullName evidence="4">ppGpp synthetase RSH1</fullName>
    </alternativeName>
</protein>
<dbReference type="SUPFAM" id="SSF81271">
    <property type="entry name" value="TGS-like"/>
    <property type="match status" value="1"/>
</dbReference>
<dbReference type="InterPro" id="IPR018247">
    <property type="entry name" value="EF_Hand_1_Ca_BS"/>
</dbReference>
<evidence type="ECO:0000313" key="8">
    <source>
        <dbReference type="EMBL" id="CAE0410609.1"/>
    </source>
</evidence>
<dbReference type="EMBL" id="HBIM01009569">
    <property type="protein sequence ID" value="CAE0410609.1"/>
    <property type="molecule type" value="Transcribed_RNA"/>
</dbReference>
<dbReference type="Pfam" id="PF02824">
    <property type="entry name" value="TGS"/>
    <property type="match status" value="1"/>
</dbReference>
<dbReference type="InterPro" id="IPR012676">
    <property type="entry name" value="TGS-like"/>
</dbReference>
<dbReference type="Pfam" id="PF13291">
    <property type="entry name" value="ACT_4"/>
    <property type="match status" value="1"/>
</dbReference>
<evidence type="ECO:0000256" key="4">
    <source>
        <dbReference type="ARBA" id="ARBA00082153"/>
    </source>
</evidence>
<dbReference type="InterPro" id="IPR007685">
    <property type="entry name" value="RelA_SpoT"/>
</dbReference>
<dbReference type="Pfam" id="PF13328">
    <property type="entry name" value="HD_4"/>
    <property type="match status" value="1"/>
</dbReference>
<dbReference type="InterPro" id="IPR012675">
    <property type="entry name" value="Beta-grasp_dom_sf"/>
</dbReference>
<dbReference type="InterPro" id="IPR033655">
    <property type="entry name" value="TGS_RelA/SpoT"/>
</dbReference>
<dbReference type="Gene3D" id="1.10.3210.10">
    <property type="entry name" value="Hypothetical protein af1432"/>
    <property type="match status" value="1"/>
</dbReference>
<feature type="compositionally biased region" description="Polar residues" evidence="5">
    <location>
        <begin position="72"/>
        <end position="84"/>
    </location>
</feature>
<dbReference type="GO" id="GO:0015969">
    <property type="term" value="P:guanosine tetraphosphate metabolic process"/>
    <property type="evidence" value="ECO:0007669"/>
    <property type="project" value="InterPro"/>
</dbReference>
<evidence type="ECO:0000259" key="6">
    <source>
        <dbReference type="PROSITE" id="PS51671"/>
    </source>
</evidence>
<dbReference type="InterPro" id="IPR002912">
    <property type="entry name" value="ACT_dom"/>
</dbReference>
<dbReference type="PANTHER" id="PTHR21262:SF31">
    <property type="entry name" value="GTP PYROPHOSPHOKINASE"/>
    <property type="match status" value="1"/>
</dbReference>
<comment type="similarity">
    <text evidence="1">Belongs to the RelA/SpoT family.</text>
</comment>
<dbReference type="PROSITE" id="PS00018">
    <property type="entry name" value="EF_HAND_1"/>
    <property type="match status" value="1"/>
</dbReference>
<evidence type="ECO:0000256" key="2">
    <source>
        <dbReference type="ARBA" id="ARBA00070102"/>
    </source>
</evidence>
<dbReference type="Gene3D" id="3.30.70.260">
    <property type="match status" value="1"/>
</dbReference>
<feature type="region of interest" description="Disordered" evidence="5">
    <location>
        <begin position="71"/>
        <end position="99"/>
    </location>
</feature>
<dbReference type="AlphaFoldDB" id="A0A7S3L4X9"/>
<accession>A0A7S3L4X9</accession>
<dbReference type="PROSITE" id="PS51880">
    <property type="entry name" value="TGS"/>
    <property type="match status" value="1"/>
</dbReference>
<dbReference type="SUPFAM" id="SSF81301">
    <property type="entry name" value="Nucleotidyltransferase"/>
    <property type="match status" value="1"/>
</dbReference>
<evidence type="ECO:0000259" key="7">
    <source>
        <dbReference type="PROSITE" id="PS51880"/>
    </source>
</evidence>
<dbReference type="FunFam" id="3.10.20.30:FF:000002">
    <property type="entry name" value="GTP pyrophosphokinase (RelA/SpoT)"/>
    <property type="match status" value="1"/>
</dbReference>
<dbReference type="CDD" id="cd01668">
    <property type="entry name" value="TGS_RSH"/>
    <property type="match status" value="1"/>
</dbReference>
<dbReference type="PANTHER" id="PTHR21262">
    <property type="entry name" value="GUANOSINE-3',5'-BIS DIPHOSPHATE 3'-PYROPHOSPHOHYDROLASE"/>
    <property type="match status" value="1"/>
</dbReference>
<dbReference type="PROSITE" id="PS51671">
    <property type="entry name" value="ACT"/>
    <property type="match status" value="1"/>
</dbReference>
<evidence type="ECO:0000256" key="5">
    <source>
        <dbReference type="SAM" id="MobiDB-lite"/>
    </source>
</evidence>
<feature type="region of interest" description="Disordered" evidence="5">
    <location>
        <begin position="43"/>
        <end position="62"/>
    </location>
</feature>
<evidence type="ECO:0000256" key="1">
    <source>
        <dbReference type="ARBA" id="ARBA00007476"/>
    </source>
</evidence>
<dbReference type="Pfam" id="PF04607">
    <property type="entry name" value="RelA_SpoT"/>
    <property type="match status" value="1"/>
</dbReference>
<sequence length="880" mass="100104">MILPKRRRCYYAWRVLFLVLWWTTAAAGGFLLGATTSSTVGAFQNHNYHNNKNGRGNRPLPRRREQVAGFGSSCQLQSVQPHKQSSSSSTTTADWEVTIPHHSDEKKYSKVDDDTFRQSDDDAQQPWNRLTSLFTKPRDREMLDKAREILLLQQQHQDQQGVVDLDHIWGRASILADMKLRDVATLVTSLVYDQVAVNDKPQSSTTTQTGKDDDRSHKMSLQDVQNMFGTEVRNLVRGVHQIGGIIQYDHYGSSDKQAEYYRCLMIATAKDIRVILVKLADQTLRIRTMDKATLDPEERKDIALETLGVYAPLAHRWGFYSIKTEMEDTALRYWKPATFRKLQTLVAARQEQRQIYTDKVIEALQGRMESTGLASAKITGRAKSFYSIFQKMQSQNLNFHDIQDLMAFRILVDDVAQCYQALGIVQAHWDPVPGRFKDYIAQPKINGYQSLHTTVVGPDGRHIEVQIRTHQMHEVAEGGVAAHWIYKGKHAKNAQEAERFAELRRLVEGIQTMNDEPDRESSSTHDLTQPDLFENDVFVFSPDGELFAVSKGATVLDFAYRIHSKLGDHCVGAKVDGRMLPLRYQVKNGETVEIMQSSTQRPHQEWLKLVKTSKAKQRIKSWLRKQRLGQEGVSVGRELLEKELRRYTSKRQLPTDGLPEYREKLDDLLVIFKLEDEDHLFRALAFGQIGVSSVIREVFRSPRQVNRGVQLNEDGQEVSIQVNSGKGTVAPQPVQSEGLVVGGKRNMMVIFCRNCRPLYGDEVEGVVTRGRGVKVHRRDCKYLVESEMERRVGTVWDEAAKSVARPTHVEVIFEDTPDMLANMSKALSLAKVRLGGVVMKRISDGRGLARFELMLSSIDDLAKITLQLQQERGVLSVTRK</sequence>
<dbReference type="InterPro" id="IPR004811">
    <property type="entry name" value="RelA/Spo_fam"/>
</dbReference>
<dbReference type="SUPFAM" id="SSF109604">
    <property type="entry name" value="HD-domain/PDEase-like"/>
    <property type="match status" value="1"/>
</dbReference>
<dbReference type="SMART" id="SM00954">
    <property type="entry name" value="RelA_SpoT"/>
    <property type="match status" value="1"/>
</dbReference>
<proteinExistence type="inferred from homology"/>
<feature type="domain" description="ACT" evidence="6">
    <location>
        <begin position="808"/>
        <end position="880"/>
    </location>
</feature>
<evidence type="ECO:0000256" key="3">
    <source>
        <dbReference type="ARBA" id="ARBA00075768"/>
    </source>
</evidence>
<organism evidence="8">
    <name type="scientific">Amphora coffeiformis</name>
    <dbReference type="NCBI Taxonomy" id="265554"/>
    <lineage>
        <taxon>Eukaryota</taxon>
        <taxon>Sar</taxon>
        <taxon>Stramenopiles</taxon>
        <taxon>Ochrophyta</taxon>
        <taxon>Bacillariophyta</taxon>
        <taxon>Bacillariophyceae</taxon>
        <taxon>Bacillariophycidae</taxon>
        <taxon>Thalassiophysales</taxon>
        <taxon>Catenulaceae</taxon>
        <taxon>Amphora</taxon>
    </lineage>
</organism>
<dbReference type="CDD" id="cd05399">
    <property type="entry name" value="NT_Rel-Spo_like"/>
    <property type="match status" value="1"/>
</dbReference>
<feature type="domain" description="TGS" evidence="7">
    <location>
        <begin position="533"/>
        <end position="596"/>
    </location>
</feature>
<dbReference type="Gene3D" id="3.10.20.30">
    <property type="match status" value="1"/>
</dbReference>
<dbReference type="FunFam" id="3.30.460.10:FF:000001">
    <property type="entry name" value="GTP pyrophosphokinase RelA"/>
    <property type="match status" value="1"/>
</dbReference>
<gene>
    <name evidence="8" type="ORF">ACOF00016_LOCUS8060</name>
</gene>
<reference evidence="8" key="1">
    <citation type="submission" date="2021-01" db="EMBL/GenBank/DDBJ databases">
        <authorList>
            <person name="Corre E."/>
            <person name="Pelletier E."/>
            <person name="Niang G."/>
            <person name="Scheremetjew M."/>
            <person name="Finn R."/>
            <person name="Kale V."/>
            <person name="Holt S."/>
            <person name="Cochrane G."/>
            <person name="Meng A."/>
            <person name="Brown T."/>
            <person name="Cohen L."/>
        </authorList>
    </citation>
    <scope>NUCLEOTIDE SEQUENCE</scope>
    <source>
        <strain evidence="8">CCMP127</strain>
    </source>
</reference>